<dbReference type="InterPro" id="IPR058365">
    <property type="entry name" value="DUF8052"/>
</dbReference>
<keyword evidence="3" id="KW-1185">Reference proteome</keyword>
<dbReference type="Proteomes" id="UP000276588">
    <property type="component" value="Unassembled WGS sequence"/>
</dbReference>
<dbReference type="RefSeq" id="WP_120100277.1">
    <property type="nucleotide sequence ID" value="NZ_QKNY01000001.1"/>
</dbReference>
<gene>
    <name evidence="2" type="ORF">DM826_00735</name>
</gene>
<proteinExistence type="predicted"/>
<dbReference type="Pfam" id="PF26226">
    <property type="entry name" value="DUF8052"/>
    <property type="match status" value="1"/>
</dbReference>
<organism evidence="2 3">
    <name type="scientific">Halonotius aquaticus</name>
    <dbReference type="NCBI Taxonomy" id="2216978"/>
    <lineage>
        <taxon>Archaea</taxon>
        <taxon>Methanobacteriati</taxon>
        <taxon>Methanobacteriota</taxon>
        <taxon>Stenosarchaea group</taxon>
        <taxon>Halobacteria</taxon>
        <taxon>Halobacteriales</taxon>
        <taxon>Haloferacaceae</taxon>
        <taxon>Halonotius</taxon>
    </lineage>
</organism>
<evidence type="ECO:0000313" key="2">
    <source>
        <dbReference type="EMBL" id="RJX45279.1"/>
    </source>
</evidence>
<feature type="domain" description="DUF8052" evidence="1">
    <location>
        <begin position="23"/>
        <end position="180"/>
    </location>
</feature>
<accession>A0A3A6PSB9</accession>
<protein>
    <recommendedName>
        <fullName evidence="1">DUF8052 domain-containing protein</fullName>
    </recommendedName>
</protein>
<comment type="caution">
    <text evidence="2">The sequence shown here is derived from an EMBL/GenBank/DDBJ whole genome shotgun (WGS) entry which is preliminary data.</text>
</comment>
<name>A0A3A6PSB9_9EURY</name>
<dbReference type="EMBL" id="QKNY01000001">
    <property type="protein sequence ID" value="RJX45279.1"/>
    <property type="molecule type" value="Genomic_DNA"/>
</dbReference>
<sequence>MAVSREAEEVPAAIREAVPEWDDEYFSSVAGRLLYNYDLEKDYQAAGRQWQLYGEFRAKTQKQFFHPALSYADHETEEHLFVQRIDRPTVETLQTFVDEGHDLADAWIEPNEEHYGTDLTFVVVAETIPDAVADYVSDFRDRTLLKFGYYGHYEVNLVVVAPDAENCVASQTADAAAAFRLWDHVPDSDEGLLSQVAKRFWR</sequence>
<evidence type="ECO:0000313" key="3">
    <source>
        <dbReference type="Proteomes" id="UP000276588"/>
    </source>
</evidence>
<dbReference type="AlphaFoldDB" id="A0A3A6PSB9"/>
<evidence type="ECO:0000259" key="1">
    <source>
        <dbReference type="Pfam" id="PF26226"/>
    </source>
</evidence>
<reference evidence="2 3" key="1">
    <citation type="submission" date="2018-06" db="EMBL/GenBank/DDBJ databases">
        <title>Halonotius sp. F13-13 a new haloarchaeeon isolated from a solar saltern from Isla Cristina, Huelva, Spain.</title>
        <authorList>
            <person name="Duran-Viseras A."/>
            <person name="Sanchez-Porro C."/>
            <person name="Ventosa A."/>
        </authorList>
    </citation>
    <scope>NUCLEOTIDE SEQUENCE [LARGE SCALE GENOMIC DNA]</scope>
    <source>
        <strain evidence="2 3">F13-13</strain>
    </source>
</reference>